<reference evidence="1 2" key="1">
    <citation type="journal article" date="2020" name="Cell">
        <title>Large-Scale Comparative Analyses of Tick Genomes Elucidate Their Genetic Diversity and Vector Capacities.</title>
        <authorList>
            <consortium name="Tick Genome and Microbiome Consortium (TIGMIC)"/>
            <person name="Jia N."/>
            <person name="Wang J."/>
            <person name="Shi W."/>
            <person name="Du L."/>
            <person name="Sun Y."/>
            <person name="Zhan W."/>
            <person name="Jiang J.F."/>
            <person name="Wang Q."/>
            <person name="Zhang B."/>
            <person name="Ji P."/>
            <person name="Bell-Sakyi L."/>
            <person name="Cui X.M."/>
            <person name="Yuan T.T."/>
            <person name="Jiang B.G."/>
            <person name="Yang W.F."/>
            <person name="Lam T.T."/>
            <person name="Chang Q.C."/>
            <person name="Ding S.J."/>
            <person name="Wang X.J."/>
            <person name="Zhu J.G."/>
            <person name="Ruan X.D."/>
            <person name="Zhao L."/>
            <person name="Wei J.T."/>
            <person name="Ye R.Z."/>
            <person name="Que T.C."/>
            <person name="Du C.H."/>
            <person name="Zhou Y.H."/>
            <person name="Cheng J.X."/>
            <person name="Dai P.F."/>
            <person name="Guo W.B."/>
            <person name="Han X.H."/>
            <person name="Huang E.J."/>
            <person name="Li L.F."/>
            <person name="Wei W."/>
            <person name="Gao Y.C."/>
            <person name="Liu J.Z."/>
            <person name="Shao H.Z."/>
            <person name="Wang X."/>
            <person name="Wang C.C."/>
            <person name="Yang T.C."/>
            <person name="Huo Q.B."/>
            <person name="Li W."/>
            <person name="Chen H.Y."/>
            <person name="Chen S.E."/>
            <person name="Zhou L.G."/>
            <person name="Ni X.B."/>
            <person name="Tian J.H."/>
            <person name="Sheng Y."/>
            <person name="Liu T."/>
            <person name="Pan Y.S."/>
            <person name="Xia L.Y."/>
            <person name="Li J."/>
            <person name="Zhao F."/>
            <person name="Cao W.C."/>
        </authorList>
    </citation>
    <scope>NUCLEOTIDE SEQUENCE [LARGE SCALE GENOMIC DNA]</scope>
    <source>
        <strain evidence="1">Iper-2018</strain>
    </source>
</reference>
<dbReference type="Proteomes" id="UP000805193">
    <property type="component" value="Unassembled WGS sequence"/>
</dbReference>
<evidence type="ECO:0000313" key="1">
    <source>
        <dbReference type="EMBL" id="KAG0414269.1"/>
    </source>
</evidence>
<accession>A0AC60P4V7</accession>
<name>A0AC60P4V7_IXOPE</name>
<protein>
    <submittedName>
        <fullName evidence="1">Uncharacterized protein</fullName>
    </submittedName>
</protein>
<proteinExistence type="predicted"/>
<dbReference type="EMBL" id="JABSTQ010011191">
    <property type="protein sequence ID" value="KAG0414269.1"/>
    <property type="molecule type" value="Genomic_DNA"/>
</dbReference>
<organism evidence="1 2">
    <name type="scientific">Ixodes persulcatus</name>
    <name type="common">Taiga tick</name>
    <dbReference type="NCBI Taxonomy" id="34615"/>
    <lineage>
        <taxon>Eukaryota</taxon>
        <taxon>Metazoa</taxon>
        <taxon>Ecdysozoa</taxon>
        <taxon>Arthropoda</taxon>
        <taxon>Chelicerata</taxon>
        <taxon>Arachnida</taxon>
        <taxon>Acari</taxon>
        <taxon>Parasitiformes</taxon>
        <taxon>Ixodida</taxon>
        <taxon>Ixodoidea</taxon>
        <taxon>Ixodidae</taxon>
        <taxon>Ixodinae</taxon>
        <taxon>Ixodes</taxon>
    </lineage>
</organism>
<comment type="caution">
    <text evidence="1">The sequence shown here is derived from an EMBL/GenBank/DDBJ whole genome shotgun (WGS) entry which is preliminary data.</text>
</comment>
<keyword evidence="2" id="KW-1185">Reference proteome</keyword>
<sequence length="781" mass="89012">MILLEINNRIIEETLKLKFKNAQAGNKPEALEITIADFDGVLYHISNPNNDKTKIRVSISLKFYKDLQEHGADELLKREYGALLTTPEPGYNVSLLFDLEDIPDNADDIIRKASHLKRNCFASVFEKYFDFQERGEVGDKRAVIHYRDDETMYVEAKPDRVTVVFSTIFKDEGDVVLGKVFMQEFKEGRKASHTSPQVLFSHREPPKELENTDARVGNNIGYITFVLFPRHTNRQARDNTINLIHIFRDYLHYHIKCSKAYIHSRMRAKTSDFLKVLNRARPELKSVEKKTITQPPTVPSCWRERTVRDGEDRLWLERLASFSEHLPRDAEETERQLLACACPLIVASKVASVVCYNRLYLVFPAFLSAPRMALHAMQDIFSSYRPLFKCMGTNVDVGEVSTAWSAFQGNARQYPILNGCAASLYFVSRLHVGQRDHLGVGGMDVSLSPGFTHLQPNVELKVRPAKKMSLKPHIQSVKAQCVALLPHGNQAVITFHHIEKANVISVRTDSEELARQILGIKVIKINDHEGFDVQVFRTYGSNYTKGIIYDIYPKNQDENDNVLNTELVSEKINIVASHRLGKTNTAVITFDGNTLPRSIFYRNFYKKVYPHRPKAVVCDNCQKIGHKADICYNPEVCRRCGRRHEDIADQQAGHKECEEVSLFCQECRKTGHMTSSKACPTKVAANKKMREDQARYRLQNKASQNTQSRDEERTTKVPVPPSERVWADKVAQGQAPKPSESGGAYGGECKCGRIEAKLDKMIMQWENFMTTHKSFFPAESC</sequence>
<gene>
    <name evidence="1" type="ORF">HPB47_008550</name>
</gene>
<evidence type="ECO:0000313" key="2">
    <source>
        <dbReference type="Proteomes" id="UP000805193"/>
    </source>
</evidence>